<keyword evidence="6 9" id="KW-0812">Transmembrane</keyword>
<organism evidence="11 13">
    <name type="scientific">Pseudomonas amygdali pv. photiniae</name>
    <dbReference type="NCBI Taxonomy" id="251724"/>
    <lineage>
        <taxon>Bacteria</taxon>
        <taxon>Pseudomonadati</taxon>
        <taxon>Pseudomonadota</taxon>
        <taxon>Gammaproteobacteria</taxon>
        <taxon>Pseudomonadales</taxon>
        <taxon>Pseudomonadaceae</taxon>
        <taxon>Pseudomonas</taxon>
        <taxon>Pseudomonas amygdali</taxon>
    </lineage>
</organism>
<dbReference type="PANTHER" id="PTHR30413">
    <property type="entry name" value="INNER MEMBRANE TRANSPORT PERMEASE"/>
    <property type="match status" value="1"/>
</dbReference>
<sequence>MARPRKGHLAAAGSLWNIPTVTKASSYSCNSMKEENMCPQHEAIRLSIYDLDCQNRSLIYLSIAGYRMSSSRSTSFIKWRDLIINLVSKEIKIRYMGATLGFVWSLGNPLVVTLTYYTVFTYILPSSQDRFALHLVTGVVHWMLLAQIVSQSGEWLINNGNLIRKLRFPRILLPLSGALSIAVFWAGCMIVYASLFPMLGGVFSRALFFYPIVLIAFMALIMGFGLALSVIQVTVRDAKHFIDVFLPLLFWLTPIVWVTSALPEGVASIAAYNPVALYFDSFSSILHAGVVPDTRDLLLCVLMGAASLLIGLLIFRKVDDVVEYL</sequence>
<dbReference type="AlphaFoldDB" id="A0A0N8S1D4"/>
<dbReference type="PATRIC" id="fig|251724.3.peg.2423"/>
<dbReference type="InterPro" id="IPR047817">
    <property type="entry name" value="ABC2_TM_bact-type"/>
</dbReference>
<dbReference type="PANTHER" id="PTHR30413:SF8">
    <property type="entry name" value="TRANSPORT PERMEASE PROTEIN"/>
    <property type="match status" value="1"/>
</dbReference>
<name>A0A0N8S1D4_PSEA0</name>
<evidence type="ECO:0000313" key="11">
    <source>
        <dbReference type="EMBL" id="KPX81679.1"/>
    </source>
</evidence>
<proteinExistence type="inferred from homology"/>
<dbReference type="GO" id="GO:0015920">
    <property type="term" value="P:lipopolysaccharide transport"/>
    <property type="evidence" value="ECO:0007669"/>
    <property type="project" value="TreeGrafter"/>
</dbReference>
<dbReference type="GO" id="GO:0140359">
    <property type="term" value="F:ABC-type transporter activity"/>
    <property type="evidence" value="ECO:0007669"/>
    <property type="project" value="InterPro"/>
</dbReference>
<feature type="transmembrane region" description="Helical" evidence="9">
    <location>
        <begin position="271"/>
        <end position="290"/>
    </location>
</feature>
<feature type="transmembrane region" description="Helical" evidence="9">
    <location>
        <begin position="297"/>
        <end position="315"/>
    </location>
</feature>
<evidence type="ECO:0000313" key="12">
    <source>
        <dbReference type="EMBL" id="RMS45840.1"/>
    </source>
</evidence>
<comment type="subcellular location">
    <subcellularLocation>
        <location evidence="1 9">Cell inner membrane</location>
        <topology evidence="1 9">Multi-pass membrane protein</topology>
    </subcellularLocation>
</comment>
<keyword evidence="4 9" id="KW-1003">Cell membrane</keyword>
<protein>
    <recommendedName>
        <fullName evidence="9">Transport permease protein</fullName>
    </recommendedName>
</protein>
<dbReference type="Proteomes" id="UP000270873">
    <property type="component" value="Unassembled WGS sequence"/>
</dbReference>
<evidence type="ECO:0000256" key="7">
    <source>
        <dbReference type="ARBA" id="ARBA00022989"/>
    </source>
</evidence>
<dbReference type="EMBL" id="RBSP01000583">
    <property type="protein sequence ID" value="RMS45840.1"/>
    <property type="molecule type" value="Genomic_DNA"/>
</dbReference>
<evidence type="ECO:0000256" key="4">
    <source>
        <dbReference type="ARBA" id="ARBA00022475"/>
    </source>
</evidence>
<keyword evidence="7 9" id="KW-1133">Transmembrane helix</keyword>
<evidence type="ECO:0000256" key="8">
    <source>
        <dbReference type="ARBA" id="ARBA00023136"/>
    </source>
</evidence>
<keyword evidence="8 9" id="KW-0472">Membrane</keyword>
<evidence type="ECO:0000256" key="9">
    <source>
        <dbReference type="RuleBase" id="RU361157"/>
    </source>
</evidence>
<evidence type="ECO:0000256" key="3">
    <source>
        <dbReference type="ARBA" id="ARBA00022448"/>
    </source>
</evidence>
<comment type="similarity">
    <text evidence="2 9">Belongs to the ABC-2 integral membrane protein family.</text>
</comment>
<feature type="transmembrane region" description="Helical" evidence="9">
    <location>
        <begin position="207"/>
        <end position="228"/>
    </location>
</feature>
<feature type="transmembrane region" description="Helical" evidence="9">
    <location>
        <begin position="240"/>
        <end position="259"/>
    </location>
</feature>
<reference evidence="12 14" key="2">
    <citation type="submission" date="2018-08" db="EMBL/GenBank/DDBJ databases">
        <title>Recombination of ecologically and evolutionarily significant loci maintains genetic cohesion in the Pseudomonas syringae species complex.</title>
        <authorList>
            <person name="Dillon M."/>
            <person name="Thakur S."/>
            <person name="Almeida R.N.D."/>
            <person name="Weir B.S."/>
            <person name="Guttman D.S."/>
        </authorList>
    </citation>
    <scope>NUCLEOTIDE SEQUENCE [LARGE SCALE GENOMIC DNA]</scope>
    <source>
        <strain evidence="12 14">ICMP 7847</strain>
    </source>
</reference>
<feature type="domain" description="ABC transmembrane type-2" evidence="10">
    <location>
        <begin position="100"/>
        <end position="318"/>
    </location>
</feature>
<dbReference type="EMBL" id="LJQO01000013">
    <property type="protein sequence ID" value="KPX81679.1"/>
    <property type="molecule type" value="Genomic_DNA"/>
</dbReference>
<evidence type="ECO:0000256" key="1">
    <source>
        <dbReference type="ARBA" id="ARBA00004429"/>
    </source>
</evidence>
<evidence type="ECO:0000256" key="2">
    <source>
        <dbReference type="ARBA" id="ARBA00007783"/>
    </source>
</evidence>
<dbReference type="GO" id="GO:0005886">
    <property type="term" value="C:plasma membrane"/>
    <property type="evidence" value="ECO:0007669"/>
    <property type="project" value="UniProtKB-SubCell"/>
</dbReference>
<evidence type="ECO:0000313" key="13">
    <source>
        <dbReference type="Proteomes" id="UP000050469"/>
    </source>
</evidence>
<evidence type="ECO:0000259" key="10">
    <source>
        <dbReference type="PROSITE" id="PS51012"/>
    </source>
</evidence>
<evidence type="ECO:0000313" key="14">
    <source>
        <dbReference type="Proteomes" id="UP000270873"/>
    </source>
</evidence>
<evidence type="ECO:0000256" key="6">
    <source>
        <dbReference type="ARBA" id="ARBA00022692"/>
    </source>
</evidence>
<gene>
    <name evidence="11" type="ORF">ALO53_100460</name>
    <name evidence="12" type="ORF">ALP66_00861</name>
</gene>
<dbReference type="PROSITE" id="PS51012">
    <property type="entry name" value="ABC_TM2"/>
    <property type="match status" value="1"/>
</dbReference>
<reference evidence="11 13" key="1">
    <citation type="submission" date="2015-09" db="EMBL/GenBank/DDBJ databases">
        <title>Genome announcement of multiple Pseudomonas syringae strains.</title>
        <authorList>
            <person name="Thakur S."/>
            <person name="Wang P.W."/>
            <person name="Gong Y."/>
            <person name="Weir B.S."/>
            <person name="Guttman D.S."/>
        </authorList>
    </citation>
    <scope>NUCLEOTIDE SEQUENCE [LARGE SCALE GENOMIC DNA]</scope>
    <source>
        <strain evidence="11 13">ICMP7840</strain>
    </source>
</reference>
<accession>A0A0N8S1D4</accession>
<feature type="transmembrane region" description="Helical" evidence="9">
    <location>
        <begin position="131"/>
        <end position="150"/>
    </location>
</feature>
<dbReference type="Proteomes" id="UP000050469">
    <property type="component" value="Unassembled WGS sequence"/>
</dbReference>
<keyword evidence="5" id="KW-0997">Cell inner membrane</keyword>
<dbReference type="InterPro" id="IPR013525">
    <property type="entry name" value="ABC2_TM"/>
</dbReference>
<dbReference type="Pfam" id="PF01061">
    <property type="entry name" value="ABC2_membrane"/>
    <property type="match status" value="1"/>
</dbReference>
<evidence type="ECO:0000256" key="5">
    <source>
        <dbReference type="ARBA" id="ARBA00022519"/>
    </source>
</evidence>
<feature type="transmembrane region" description="Helical" evidence="9">
    <location>
        <begin position="171"/>
        <end position="195"/>
    </location>
</feature>
<keyword evidence="3 9" id="KW-0813">Transport</keyword>
<feature type="transmembrane region" description="Helical" evidence="9">
    <location>
        <begin position="95"/>
        <end position="119"/>
    </location>
</feature>
<comment type="caution">
    <text evidence="11">The sequence shown here is derived from an EMBL/GenBank/DDBJ whole genome shotgun (WGS) entry which is preliminary data.</text>
</comment>